<dbReference type="AlphaFoldDB" id="A0A8J2KYV9"/>
<dbReference type="EMBL" id="CAJVCH010537776">
    <property type="protein sequence ID" value="CAG7825879.1"/>
    <property type="molecule type" value="Genomic_DNA"/>
</dbReference>
<reference evidence="1" key="1">
    <citation type="submission" date="2021-06" db="EMBL/GenBank/DDBJ databases">
        <authorList>
            <person name="Hodson N. C."/>
            <person name="Mongue J. A."/>
            <person name="Jaron S. K."/>
        </authorList>
    </citation>
    <scope>NUCLEOTIDE SEQUENCE</scope>
</reference>
<comment type="caution">
    <text evidence="1">The sequence shown here is derived from an EMBL/GenBank/DDBJ whole genome shotgun (WGS) entry which is preliminary data.</text>
</comment>
<organism evidence="1 2">
    <name type="scientific">Allacma fusca</name>
    <dbReference type="NCBI Taxonomy" id="39272"/>
    <lineage>
        <taxon>Eukaryota</taxon>
        <taxon>Metazoa</taxon>
        <taxon>Ecdysozoa</taxon>
        <taxon>Arthropoda</taxon>
        <taxon>Hexapoda</taxon>
        <taxon>Collembola</taxon>
        <taxon>Symphypleona</taxon>
        <taxon>Sminthuridae</taxon>
        <taxon>Allacma</taxon>
    </lineage>
</organism>
<accession>A0A8J2KYV9</accession>
<evidence type="ECO:0000313" key="2">
    <source>
        <dbReference type="Proteomes" id="UP000708208"/>
    </source>
</evidence>
<name>A0A8J2KYV9_9HEXA</name>
<protein>
    <submittedName>
        <fullName evidence="1">Uncharacterized protein</fullName>
    </submittedName>
</protein>
<dbReference type="Proteomes" id="UP000708208">
    <property type="component" value="Unassembled WGS sequence"/>
</dbReference>
<gene>
    <name evidence="1" type="ORF">AFUS01_LOCUS35962</name>
</gene>
<evidence type="ECO:0000313" key="1">
    <source>
        <dbReference type="EMBL" id="CAG7825879.1"/>
    </source>
</evidence>
<sequence length="38" mass="4745">QEFYRRTNISQHHSRTFYAFYFNTSLRYNFLDSVAHVK</sequence>
<keyword evidence="2" id="KW-1185">Reference proteome</keyword>
<feature type="non-terminal residue" evidence="1">
    <location>
        <position position="1"/>
    </location>
</feature>
<proteinExistence type="predicted"/>